<accession>A0AAW2W864</accession>
<evidence type="ECO:0000313" key="1">
    <source>
        <dbReference type="EMBL" id="KAL0437863.1"/>
    </source>
</evidence>
<organism evidence="1">
    <name type="scientific">Sesamum latifolium</name>
    <dbReference type="NCBI Taxonomy" id="2727402"/>
    <lineage>
        <taxon>Eukaryota</taxon>
        <taxon>Viridiplantae</taxon>
        <taxon>Streptophyta</taxon>
        <taxon>Embryophyta</taxon>
        <taxon>Tracheophyta</taxon>
        <taxon>Spermatophyta</taxon>
        <taxon>Magnoliopsida</taxon>
        <taxon>eudicotyledons</taxon>
        <taxon>Gunneridae</taxon>
        <taxon>Pentapetalae</taxon>
        <taxon>asterids</taxon>
        <taxon>lamiids</taxon>
        <taxon>Lamiales</taxon>
        <taxon>Pedaliaceae</taxon>
        <taxon>Sesamum</taxon>
    </lineage>
</organism>
<sequence>MAHDLPFNWKEPNLPEYDRTTNSQENFSYFENVALLHHYTAGVKCRVYINTFTRSAQQWFNQLPAGSI</sequence>
<reference evidence="1" key="2">
    <citation type="journal article" date="2024" name="Plant">
        <title>Genomic evolution and insights into agronomic trait innovations of Sesamum species.</title>
        <authorList>
            <person name="Miao H."/>
            <person name="Wang L."/>
            <person name="Qu L."/>
            <person name="Liu H."/>
            <person name="Sun Y."/>
            <person name="Le M."/>
            <person name="Wang Q."/>
            <person name="Wei S."/>
            <person name="Zheng Y."/>
            <person name="Lin W."/>
            <person name="Duan Y."/>
            <person name="Cao H."/>
            <person name="Xiong S."/>
            <person name="Wang X."/>
            <person name="Wei L."/>
            <person name="Li C."/>
            <person name="Ma Q."/>
            <person name="Ju M."/>
            <person name="Zhao R."/>
            <person name="Li G."/>
            <person name="Mu C."/>
            <person name="Tian Q."/>
            <person name="Mei H."/>
            <person name="Zhang T."/>
            <person name="Gao T."/>
            <person name="Zhang H."/>
        </authorList>
    </citation>
    <scope>NUCLEOTIDE SEQUENCE</scope>
    <source>
        <strain evidence="1">KEN1</strain>
    </source>
</reference>
<gene>
    <name evidence="1" type="ORF">Slati_2269300</name>
</gene>
<comment type="caution">
    <text evidence="1">The sequence shown here is derived from an EMBL/GenBank/DDBJ whole genome shotgun (WGS) entry which is preliminary data.</text>
</comment>
<name>A0AAW2W864_9LAMI</name>
<dbReference type="AlphaFoldDB" id="A0AAW2W864"/>
<protein>
    <submittedName>
        <fullName evidence="1">Uncharacterized protein</fullName>
    </submittedName>
</protein>
<reference evidence="1" key="1">
    <citation type="submission" date="2020-06" db="EMBL/GenBank/DDBJ databases">
        <authorList>
            <person name="Li T."/>
            <person name="Hu X."/>
            <person name="Zhang T."/>
            <person name="Song X."/>
            <person name="Zhang H."/>
            <person name="Dai N."/>
            <person name="Sheng W."/>
            <person name="Hou X."/>
            <person name="Wei L."/>
        </authorList>
    </citation>
    <scope>NUCLEOTIDE SEQUENCE</scope>
    <source>
        <strain evidence="1">KEN1</strain>
        <tissue evidence="1">Leaf</tissue>
    </source>
</reference>
<dbReference type="EMBL" id="JACGWN010000008">
    <property type="protein sequence ID" value="KAL0437863.1"/>
    <property type="molecule type" value="Genomic_DNA"/>
</dbReference>
<proteinExistence type="predicted"/>